<dbReference type="EMBL" id="QAOG01000007">
    <property type="protein sequence ID" value="PTQ58756.1"/>
    <property type="molecule type" value="Genomic_DNA"/>
</dbReference>
<dbReference type="InterPro" id="IPR000868">
    <property type="entry name" value="Isochorismatase-like_dom"/>
</dbReference>
<evidence type="ECO:0000313" key="4">
    <source>
        <dbReference type="Proteomes" id="UP000244189"/>
    </source>
</evidence>
<dbReference type="AlphaFoldDB" id="A0A2T5GHF3"/>
<feature type="domain" description="Isochorismatase-like" evidence="2">
    <location>
        <begin position="5"/>
        <end position="87"/>
    </location>
</feature>
<dbReference type="InterPro" id="IPR050272">
    <property type="entry name" value="Isochorismatase-like_hydrls"/>
</dbReference>
<dbReference type="InterPro" id="IPR036380">
    <property type="entry name" value="Isochorismatase-like_sf"/>
</dbReference>
<dbReference type="SUPFAM" id="SSF52499">
    <property type="entry name" value="Isochorismatase-like hydrolases"/>
    <property type="match status" value="1"/>
</dbReference>
<dbReference type="GO" id="GO:0016787">
    <property type="term" value="F:hydrolase activity"/>
    <property type="evidence" value="ECO:0007669"/>
    <property type="project" value="UniProtKB-KW"/>
</dbReference>
<dbReference type="PANTHER" id="PTHR43540:SF15">
    <property type="entry name" value="BLR5631 PROTEIN"/>
    <property type="match status" value="1"/>
</dbReference>
<organism evidence="3 4">
    <name type="scientific">Sphingomonas aurantiaca</name>
    <dbReference type="NCBI Taxonomy" id="185949"/>
    <lineage>
        <taxon>Bacteria</taxon>
        <taxon>Pseudomonadati</taxon>
        <taxon>Pseudomonadota</taxon>
        <taxon>Alphaproteobacteria</taxon>
        <taxon>Sphingomonadales</taxon>
        <taxon>Sphingomonadaceae</taxon>
        <taxon>Sphingomonas</taxon>
    </lineage>
</organism>
<keyword evidence="4" id="KW-1185">Reference proteome</keyword>
<gene>
    <name evidence="3" type="ORF">C8J26_3626</name>
</gene>
<keyword evidence="1" id="KW-0378">Hydrolase</keyword>
<comment type="caution">
    <text evidence="3">The sequence shown here is derived from an EMBL/GenBank/DDBJ whole genome shotgun (WGS) entry which is preliminary data.</text>
</comment>
<sequence length="179" mass="19757">MEKRALIVVDLQNKYRADGKLPLKNLDQTIANAKCVLTAARDRQDLIVHFRHETPGFADAPFAAGTNGTEIIAAVAPVDGEAILSKRYPQVLPRHRTEEHLGRGEHHGCRDLWRGEPHVHRCNRACLIRFRTVVGDACATHARVSDGVDVPAPQVHARFMAALAFAYPKVVPTSVLFAD</sequence>
<dbReference type="Pfam" id="PF00857">
    <property type="entry name" value="Isochorismatase"/>
    <property type="match status" value="1"/>
</dbReference>
<evidence type="ECO:0000256" key="1">
    <source>
        <dbReference type="ARBA" id="ARBA00022801"/>
    </source>
</evidence>
<reference evidence="3 4" key="1">
    <citation type="submission" date="2018-04" db="EMBL/GenBank/DDBJ databases">
        <title>Genomic Encyclopedia of Type Strains, Phase III (KMG-III): the genomes of soil and plant-associated and newly described type strains.</title>
        <authorList>
            <person name="Whitman W."/>
        </authorList>
    </citation>
    <scope>NUCLEOTIDE SEQUENCE [LARGE SCALE GENOMIC DNA]</scope>
    <source>
        <strain evidence="3 4">MA101b</strain>
    </source>
</reference>
<proteinExistence type="predicted"/>
<dbReference type="Gene3D" id="3.40.50.850">
    <property type="entry name" value="Isochorismatase-like"/>
    <property type="match status" value="1"/>
</dbReference>
<name>A0A2T5GHF3_9SPHN</name>
<evidence type="ECO:0000313" key="3">
    <source>
        <dbReference type="EMBL" id="PTQ58756.1"/>
    </source>
</evidence>
<dbReference type="Proteomes" id="UP000244189">
    <property type="component" value="Unassembled WGS sequence"/>
</dbReference>
<dbReference type="PANTHER" id="PTHR43540">
    <property type="entry name" value="PEROXYUREIDOACRYLATE/UREIDOACRYLATE AMIDOHYDROLASE-RELATED"/>
    <property type="match status" value="1"/>
</dbReference>
<protein>
    <submittedName>
        <fullName evidence="3">Isochorismatase family protein</fullName>
    </submittedName>
</protein>
<evidence type="ECO:0000259" key="2">
    <source>
        <dbReference type="Pfam" id="PF00857"/>
    </source>
</evidence>
<accession>A0A2T5GHF3</accession>